<evidence type="ECO:0000313" key="12">
    <source>
        <dbReference type="Proteomes" id="UP000664096"/>
    </source>
</evidence>
<dbReference type="Proteomes" id="UP000664096">
    <property type="component" value="Unassembled WGS sequence"/>
</dbReference>
<dbReference type="PANTHER" id="PTHR35011:SF4">
    <property type="entry name" value="SLL1102 PROTEIN"/>
    <property type="match status" value="1"/>
</dbReference>
<dbReference type="InterPro" id="IPR007387">
    <property type="entry name" value="TRAP_DctQ"/>
</dbReference>
<evidence type="ECO:0000256" key="5">
    <source>
        <dbReference type="ARBA" id="ARBA00022692"/>
    </source>
</evidence>
<feature type="transmembrane region" description="Helical" evidence="9">
    <location>
        <begin position="31"/>
        <end position="52"/>
    </location>
</feature>
<keyword evidence="2 9" id="KW-0813">Transport</keyword>
<name>A0A939E8U7_9HYPH</name>
<reference evidence="11" key="1">
    <citation type="submission" date="2020-12" db="EMBL/GenBank/DDBJ databases">
        <title>Oil enriched cultivation method for isolating marine PHA-producing bacteria.</title>
        <authorList>
            <person name="Zheng W."/>
            <person name="Yu S."/>
            <person name="Huang Y."/>
        </authorList>
    </citation>
    <scope>NUCLEOTIDE SEQUENCE</scope>
    <source>
        <strain evidence="11">SY-2-12</strain>
    </source>
</reference>
<comment type="caution">
    <text evidence="11">The sequence shown here is derived from an EMBL/GenBank/DDBJ whole genome shotgun (WGS) entry which is preliminary data.</text>
</comment>
<keyword evidence="7 9" id="KW-0472">Membrane</keyword>
<keyword evidence="3" id="KW-1003">Cell membrane</keyword>
<dbReference type="EMBL" id="JAEKJZ010000001">
    <property type="protein sequence ID" value="MBN9669001.1"/>
    <property type="molecule type" value="Genomic_DNA"/>
</dbReference>
<accession>A0A939E8U7</accession>
<gene>
    <name evidence="11" type="ORF">JF539_01550</name>
</gene>
<dbReference type="RefSeq" id="WP_207138493.1">
    <property type="nucleotide sequence ID" value="NZ_JAEKJZ010000001.1"/>
</dbReference>
<comment type="subunit">
    <text evidence="9">The complex comprises the extracytoplasmic solute receptor protein and the two transmembrane proteins.</text>
</comment>
<feature type="domain" description="Tripartite ATP-independent periplasmic transporters DctQ component" evidence="10">
    <location>
        <begin position="43"/>
        <end position="171"/>
    </location>
</feature>
<evidence type="ECO:0000256" key="2">
    <source>
        <dbReference type="ARBA" id="ARBA00022448"/>
    </source>
</evidence>
<keyword evidence="5 9" id="KW-0812">Transmembrane</keyword>
<comment type="similarity">
    <text evidence="8 9">Belongs to the TRAP transporter small permease family.</text>
</comment>
<evidence type="ECO:0000256" key="1">
    <source>
        <dbReference type="ARBA" id="ARBA00004429"/>
    </source>
</evidence>
<comment type="subcellular location">
    <subcellularLocation>
        <location evidence="1 9">Cell inner membrane</location>
        <topology evidence="1 9">Multi-pass membrane protein</topology>
    </subcellularLocation>
</comment>
<keyword evidence="4 9" id="KW-0997">Cell inner membrane</keyword>
<proteinExistence type="inferred from homology"/>
<feature type="transmembrane region" description="Helical" evidence="9">
    <location>
        <begin position="104"/>
        <end position="128"/>
    </location>
</feature>
<evidence type="ECO:0000256" key="7">
    <source>
        <dbReference type="ARBA" id="ARBA00023136"/>
    </source>
</evidence>
<feature type="transmembrane region" description="Helical" evidence="9">
    <location>
        <begin position="64"/>
        <end position="83"/>
    </location>
</feature>
<protein>
    <recommendedName>
        <fullName evidence="9">TRAP transporter small permease protein</fullName>
    </recommendedName>
</protein>
<dbReference type="PANTHER" id="PTHR35011">
    <property type="entry name" value="2,3-DIKETO-L-GULONATE TRAP TRANSPORTER SMALL PERMEASE PROTEIN YIAM"/>
    <property type="match status" value="1"/>
</dbReference>
<dbReference type="InterPro" id="IPR055348">
    <property type="entry name" value="DctQ"/>
</dbReference>
<dbReference type="GO" id="GO:0005886">
    <property type="term" value="C:plasma membrane"/>
    <property type="evidence" value="ECO:0007669"/>
    <property type="project" value="UniProtKB-SubCell"/>
</dbReference>
<sequence length="215" mass="23856">MMTIDPGSRSGTERPVTYIRFDGWLAHVENAFNLIAAFSILALMLLAVVQVFGRLFLNLPVPGFIDITEQAMAIFAFAGVAYCQRVGGHIRMEIVLGKLSGRTLYLLEMLGVIVIAFTVALLIWGSWYHFGRSWGIGDSTMDIRLPTWPSKLVIPVALSLLFLRLLMQAYGYARLVADPTREAIAVPVIEDVEEHARHEIEEAFGDDETNEGGSK</sequence>
<keyword evidence="6 9" id="KW-1133">Transmembrane helix</keyword>
<evidence type="ECO:0000259" key="10">
    <source>
        <dbReference type="Pfam" id="PF04290"/>
    </source>
</evidence>
<evidence type="ECO:0000313" key="11">
    <source>
        <dbReference type="EMBL" id="MBN9669001.1"/>
    </source>
</evidence>
<dbReference type="AlphaFoldDB" id="A0A939E8U7"/>
<organism evidence="11 12">
    <name type="scientific">Roseibium aggregatum</name>
    <dbReference type="NCBI Taxonomy" id="187304"/>
    <lineage>
        <taxon>Bacteria</taxon>
        <taxon>Pseudomonadati</taxon>
        <taxon>Pseudomonadota</taxon>
        <taxon>Alphaproteobacteria</taxon>
        <taxon>Hyphomicrobiales</taxon>
        <taxon>Stappiaceae</taxon>
        <taxon>Roseibium</taxon>
    </lineage>
</organism>
<dbReference type="GO" id="GO:0022857">
    <property type="term" value="F:transmembrane transporter activity"/>
    <property type="evidence" value="ECO:0007669"/>
    <property type="project" value="UniProtKB-UniRule"/>
</dbReference>
<comment type="function">
    <text evidence="9">Part of the tripartite ATP-independent periplasmic (TRAP) transport system.</text>
</comment>
<evidence type="ECO:0000256" key="6">
    <source>
        <dbReference type="ARBA" id="ARBA00022989"/>
    </source>
</evidence>
<evidence type="ECO:0000256" key="8">
    <source>
        <dbReference type="ARBA" id="ARBA00038436"/>
    </source>
</evidence>
<feature type="transmembrane region" description="Helical" evidence="9">
    <location>
        <begin position="148"/>
        <end position="166"/>
    </location>
</feature>
<evidence type="ECO:0000256" key="4">
    <source>
        <dbReference type="ARBA" id="ARBA00022519"/>
    </source>
</evidence>
<dbReference type="Pfam" id="PF04290">
    <property type="entry name" value="DctQ"/>
    <property type="match status" value="1"/>
</dbReference>
<evidence type="ECO:0000256" key="9">
    <source>
        <dbReference type="RuleBase" id="RU369079"/>
    </source>
</evidence>
<evidence type="ECO:0000256" key="3">
    <source>
        <dbReference type="ARBA" id="ARBA00022475"/>
    </source>
</evidence>